<dbReference type="PANTHER" id="PTHR24221">
    <property type="entry name" value="ATP-BINDING CASSETTE SUB-FAMILY B"/>
    <property type="match status" value="1"/>
</dbReference>
<dbReference type="PROSITE" id="PS00211">
    <property type="entry name" value="ABC_TRANSPORTER_1"/>
    <property type="match status" value="1"/>
</dbReference>
<dbReference type="Proteomes" id="UP000004671">
    <property type="component" value="Chromosome"/>
</dbReference>
<dbReference type="GO" id="GO:0005886">
    <property type="term" value="C:plasma membrane"/>
    <property type="evidence" value="ECO:0007669"/>
    <property type="project" value="UniProtKB-SubCell"/>
</dbReference>
<reference evidence="13 16" key="2">
    <citation type="submission" date="2016-11" db="EMBL/GenBank/DDBJ databases">
        <title>Genomic analysis of Caldithrix abyssi and proposal of a novel bacterial phylum Caldithrichaeota.</title>
        <authorList>
            <person name="Kublanov I."/>
            <person name="Sigalova O."/>
            <person name="Gavrilov S."/>
            <person name="Lebedinsky A."/>
            <person name="Ivanova N."/>
            <person name="Daum C."/>
            <person name="Reddy T."/>
            <person name="Klenk H.P."/>
            <person name="Goker M."/>
            <person name="Reva O."/>
            <person name="Miroshnichenko M."/>
            <person name="Kyprides N."/>
            <person name="Woyke T."/>
            <person name="Gelfand M."/>
        </authorList>
    </citation>
    <scope>NUCLEOTIDE SEQUENCE [LARGE SCALE GENOMIC DNA]</scope>
    <source>
        <strain evidence="13 16">LF13</strain>
    </source>
</reference>
<keyword evidence="5" id="KW-0547">Nucleotide-binding</keyword>
<dbReference type="Pfam" id="PF00005">
    <property type="entry name" value="ABC_tran"/>
    <property type="match status" value="1"/>
</dbReference>
<proteinExistence type="predicted"/>
<dbReference type="InterPro" id="IPR014223">
    <property type="entry name" value="ABC_CydC/D"/>
</dbReference>
<dbReference type="eggNOG" id="COG4987">
    <property type="taxonomic scope" value="Bacteria"/>
</dbReference>
<dbReference type="InterPro" id="IPR017871">
    <property type="entry name" value="ABC_transporter-like_CS"/>
</dbReference>
<accession>H1XPL3</accession>
<reference evidence="14 15" key="1">
    <citation type="submission" date="2011-09" db="EMBL/GenBank/DDBJ databases">
        <title>The permanent draft genome of Caldithrix abyssi DSM 13497.</title>
        <authorList>
            <consortium name="US DOE Joint Genome Institute (JGI-PGF)"/>
            <person name="Lucas S."/>
            <person name="Han J."/>
            <person name="Lapidus A."/>
            <person name="Bruce D."/>
            <person name="Goodwin L."/>
            <person name="Pitluck S."/>
            <person name="Peters L."/>
            <person name="Kyrpides N."/>
            <person name="Mavromatis K."/>
            <person name="Ivanova N."/>
            <person name="Mikhailova N."/>
            <person name="Chertkov O."/>
            <person name="Detter J.C."/>
            <person name="Tapia R."/>
            <person name="Han C."/>
            <person name="Land M."/>
            <person name="Hauser L."/>
            <person name="Markowitz V."/>
            <person name="Cheng J.-F."/>
            <person name="Hugenholtz P."/>
            <person name="Woyke T."/>
            <person name="Wu D."/>
            <person name="Spring S."/>
            <person name="Brambilla E."/>
            <person name="Klenk H.-P."/>
            <person name="Eisen J.A."/>
        </authorList>
    </citation>
    <scope>NUCLEOTIDE SEQUENCE [LARGE SCALE GENOMIC DNA]</scope>
    <source>
        <strain evidence="14 15">DSM 13497</strain>
    </source>
</reference>
<dbReference type="EMBL" id="CP018099">
    <property type="protein sequence ID" value="APF19838.1"/>
    <property type="molecule type" value="Genomic_DNA"/>
</dbReference>
<dbReference type="InterPro" id="IPR003439">
    <property type="entry name" value="ABC_transporter-like_ATP-bd"/>
</dbReference>
<keyword evidence="6 14" id="KW-0067">ATP-binding</keyword>
<evidence type="ECO:0000259" key="12">
    <source>
        <dbReference type="PROSITE" id="PS50929"/>
    </source>
</evidence>
<dbReference type="InterPro" id="IPR003593">
    <property type="entry name" value="AAA+_ATPase"/>
</dbReference>
<feature type="domain" description="ABC transmembrane type-1" evidence="12">
    <location>
        <begin position="19"/>
        <end position="302"/>
    </location>
</feature>
<feature type="transmembrane region" description="Helical" evidence="10">
    <location>
        <begin position="129"/>
        <end position="152"/>
    </location>
</feature>
<evidence type="ECO:0000256" key="9">
    <source>
        <dbReference type="SAM" id="Coils"/>
    </source>
</evidence>
<dbReference type="GO" id="GO:0034040">
    <property type="term" value="F:ATPase-coupled lipid transmembrane transporter activity"/>
    <property type="evidence" value="ECO:0007669"/>
    <property type="project" value="TreeGrafter"/>
</dbReference>
<dbReference type="CDD" id="cd18585">
    <property type="entry name" value="ABC_6TM_CydC"/>
    <property type="match status" value="1"/>
</dbReference>
<evidence type="ECO:0000256" key="6">
    <source>
        <dbReference type="ARBA" id="ARBA00022840"/>
    </source>
</evidence>
<dbReference type="GO" id="GO:0005524">
    <property type="term" value="F:ATP binding"/>
    <property type="evidence" value="ECO:0007669"/>
    <property type="project" value="UniProtKB-KW"/>
</dbReference>
<keyword evidence="8 10" id="KW-0472">Membrane</keyword>
<dbReference type="InterPro" id="IPR036640">
    <property type="entry name" value="ABC1_TM_sf"/>
</dbReference>
<dbReference type="InterPro" id="IPR027417">
    <property type="entry name" value="P-loop_NTPase"/>
</dbReference>
<dbReference type="RefSeq" id="WP_006926833.1">
    <property type="nucleotide sequence ID" value="NZ_CM001402.1"/>
</dbReference>
<dbReference type="AlphaFoldDB" id="H1XPL3"/>
<dbReference type="SMART" id="SM00382">
    <property type="entry name" value="AAA"/>
    <property type="match status" value="1"/>
</dbReference>
<keyword evidence="7 10" id="KW-1133">Transmembrane helix</keyword>
<feature type="transmembrane region" description="Helical" evidence="10">
    <location>
        <begin position="158"/>
        <end position="178"/>
    </location>
</feature>
<keyword evidence="9" id="KW-0175">Coiled coil</keyword>
<name>H1XPL3_CALAY</name>
<dbReference type="InterPro" id="IPR011527">
    <property type="entry name" value="ABC1_TM_dom"/>
</dbReference>
<dbReference type="PaxDb" id="880073-Calab_0288"/>
<evidence type="ECO:0000256" key="1">
    <source>
        <dbReference type="ARBA" id="ARBA00004651"/>
    </source>
</evidence>
<dbReference type="Pfam" id="PF00664">
    <property type="entry name" value="ABC_membrane"/>
    <property type="match status" value="1"/>
</dbReference>
<dbReference type="FunFam" id="3.40.50.300:FF:000854">
    <property type="entry name" value="Multidrug ABC transporter ATP-binding protein"/>
    <property type="match status" value="1"/>
</dbReference>
<dbReference type="KEGG" id="caby:Cabys_3090"/>
<evidence type="ECO:0000256" key="10">
    <source>
        <dbReference type="SAM" id="Phobius"/>
    </source>
</evidence>
<organism evidence="14 15">
    <name type="scientific">Caldithrix abyssi DSM 13497</name>
    <dbReference type="NCBI Taxonomy" id="880073"/>
    <lineage>
        <taxon>Bacteria</taxon>
        <taxon>Pseudomonadati</taxon>
        <taxon>Calditrichota</taxon>
        <taxon>Calditrichia</taxon>
        <taxon>Calditrichales</taxon>
        <taxon>Calditrichaceae</taxon>
        <taxon>Caldithrix</taxon>
    </lineage>
</organism>
<evidence type="ECO:0000256" key="7">
    <source>
        <dbReference type="ARBA" id="ARBA00022989"/>
    </source>
</evidence>
<evidence type="ECO:0000256" key="2">
    <source>
        <dbReference type="ARBA" id="ARBA00022448"/>
    </source>
</evidence>
<dbReference type="GO" id="GO:0034775">
    <property type="term" value="P:glutathione transmembrane transport"/>
    <property type="evidence" value="ECO:0007669"/>
    <property type="project" value="InterPro"/>
</dbReference>
<gene>
    <name evidence="13" type="primary">cydC</name>
    <name evidence="13" type="ORF">Cabys_3090</name>
    <name evidence="14" type="ORF">Calab_0288</name>
</gene>
<dbReference type="GO" id="GO:0016887">
    <property type="term" value="F:ATP hydrolysis activity"/>
    <property type="evidence" value="ECO:0007669"/>
    <property type="project" value="InterPro"/>
</dbReference>
<dbReference type="Proteomes" id="UP000183868">
    <property type="component" value="Chromosome"/>
</dbReference>
<keyword evidence="3" id="KW-1003">Cell membrane</keyword>
<feature type="transmembrane region" description="Helical" evidence="10">
    <location>
        <begin position="237"/>
        <end position="261"/>
    </location>
</feature>
<feature type="domain" description="ABC transporter" evidence="11">
    <location>
        <begin position="337"/>
        <end position="572"/>
    </location>
</feature>
<dbReference type="NCBIfam" id="TIGR02868">
    <property type="entry name" value="CydC"/>
    <property type="match status" value="1"/>
</dbReference>
<dbReference type="SUPFAM" id="SSF52540">
    <property type="entry name" value="P-loop containing nucleoside triphosphate hydrolases"/>
    <property type="match status" value="1"/>
</dbReference>
<comment type="subcellular location">
    <subcellularLocation>
        <location evidence="1">Cell membrane</location>
        <topology evidence="1">Multi-pass membrane protein</topology>
    </subcellularLocation>
</comment>
<protein>
    <submittedName>
        <fullName evidence="14">ABC transporter, CydDC cysteine exporter (CydDC-E) family, permease/ATP-binding protein CydC</fullName>
    </submittedName>
    <submittedName>
        <fullName evidence="13">ATP-binding cassette, subfamily C, CydC</fullName>
    </submittedName>
</protein>
<feature type="transmembrane region" description="Helical" evidence="10">
    <location>
        <begin position="273"/>
        <end position="291"/>
    </location>
</feature>
<feature type="transmembrane region" description="Helical" evidence="10">
    <location>
        <begin position="55"/>
        <end position="72"/>
    </location>
</feature>
<evidence type="ECO:0000259" key="11">
    <source>
        <dbReference type="PROSITE" id="PS50893"/>
    </source>
</evidence>
<sequence precursor="true">MSAIFRLLKLVLPYKKWIALSVFLGLLTIASSIGLMMTSAFVISMAALHPSIAEIQVAIVGVRFFGISRGIFRYLERLISHNTTFRLLSHFRVRFYAALEPLVPARVAHLKSGDLLQRIVADIQNLENFFVRVIAPPSVSVLTALLMTLILWAYHINFALAFITFYALAGTIIPYLSVQLSRGMGKQITVLKNQLNVALLDHLNGLPELLINRQIENQEEKIKVLNKKLSRLQRNMLIIDALHQGFVTLLMFGAVVMVLIVGIPMVENNMLNGVYLAVLVLGVMAAFEGVLPLPQMAQYLEENNEAGKRLFEIIDRPPQVVDPQQPIPFPNEQPVRFAVNNLTFAYNNTQQPALKNLRLEIPYSSKVAIVGPSGSGKSTLARLLIRLYDYQSGQILLNERELKNYRQTDIRENIGYASQSFHLFTGSVADNLHLVNPEASERQMLDVLRLVNLSDLSHTPQDTLNYWIGEHGNRLSGGQAQRLALAQVLLKNSPVLIFDEVTSSLDAETERLILKNIFDHFKEQTIINITHRLNNMEHYNMIFVLNEGELIGRGTHHDLMRENEHYRHLFKIFQESLLFA</sequence>
<dbReference type="Gene3D" id="3.40.50.300">
    <property type="entry name" value="P-loop containing nucleotide triphosphate hydrolases"/>
    <property type="match status" value="1"/>
</dbReference>
<keyword evidence="4 10" id="KW-0812">Transmembrane</keyword>
<evidence type="ECO:0000313" key="14">
    <source>
        <dbReference type="EMBL" id="EHO39934.1"/>
    </source>
</evidence>
<dbReference type="PROSITE" id="PS50929">
    <property type="entry name" value="ABC_TM1F"/>
    <property type="match status" value="1"/>
</dbReference>
<keyword evidence="15" id="KW-1185">Reference proteome</keyword>
<dbReference type="InParanoid" id="H1XPL3"/>
<dbReference type="PROSITE" id="PS50893">
    <property type="entry name" value="ABC_TRANSPORTER_2"/>
    <property type="match status" value="1"/>
</dbReference>
<keyword evidence="2" id="KW-0813">Transport</keyword>
<dbReference type="InterPro" id="IPR039421">
    <property type="entry name" value="Type_1_exporter"/>
</dbReference>
<evidence type="ECO:0000256" key="8">
    <source>
        <dbReference type="ARBA" id="ARBA00023136"/>
    </source>
</evidence>
<dbReference type="EMBL" id="CM001402">
    <property type="protein sequence ID" value="EHO39934.1"/>
    <property type="molecule type" value="Genomic_DNA"/>
</dbReference>
<dbReference type="SUPFAM" id="SSF90123">
    <property type="entry name" value="ABC transporter transmembrane region"/>
    <property type="match status" value="1"/>
</dbReference>
<dbReference type="HOGENOM" id="CLU_000604_84_9_0"/>
<feature type="coiled-coil region" evidence="9">
    <location>
        <begin position="208"/>
        <end position="235"/>
    </location>
</feature>
<dbReference type="GO" id="GO:0140359">
    <property type="term" value="F:ABC-type transporter activity"/>
    <property type="evidence" value="ECO:0007669"/>
    <property type="project" value="InterPro"/>
</dbReference>
<evidence type="ECO:0000313" key="13">
    <source>
        <dbReference type="EMBL" id="APF19838.1"/>
    </source>
</evidence>
<dbReference type="OrthoDB" id="9802264at2"/>
<dbReference type="GO" id="GO:0045454">
    <property type="term" value="P:cell redox homeostasis"/>
    <property type="evidence" value="ECO:0007669"/>
    <property type="project" value="InterPro"/>
</dbReference>
<evidence type="ECO:0000256" key="3">
    <source>
        <dbReference type="ARBA" id="ARBA00022475"/>
    </source>
</evidence>
<evidence type="ECO:0000313" key="16">
    <source>
        <dbReference type="Proteomes" id="UP000183868"/>
    </source>
</evidence>
<feature type="transmembrane region" description="Helical" evidence="10">
    <location>
        <begin position="20"/>
        <end position="43"/>
    </location>
</feature>
<evidence type="ECO:0000256" key="5">
    <source>
        <dbReference type="ARBA" id="ARBA00022741"/>
    </source>
</evidence>
<dbReference type="Gene3D" id="1.20.1560.10">
    <property type="entry name" value="ABC transporter type 1, transmembrane domain"/>
    <property type="match status" value="1"/>
</dbReference>
<dbReference type="STRING" id="880073.Cabys_3090"/>
<dbReference type="PANTHER" id="PTHR24221:SF653">
    <property type="entry name" value="TRANSPORT ATP-BINDING PROTEIN CYDC"/>
    <property type="match status" value="1"/>
</dbReference>
<evidence type="ECO:0000256" key="4">
    <source>
        <dbReference type="ARBA" id="ARBA00022692"/>
    </source>
</evidence>
<dbReference type="FunCoup" id="H1XPL3">
    <property type="interactions" value="65"/>
</dbReference>
<evidence type="ECO:0000313" key="15">
    <source>
        <dbReference type="Proteomes" id="UP000004671"/>
    </source>
</evidence>